<feature type="signal peptide" evidence="1">
    <location>
        <begin position="1"/>
        <end position="19"/>
    </location>
</feature>
<evidence type="ECO:0000313" key="3">
    <source>
        <dbReference type="Proteomes" id="UP000009882"/>
    </source>
</evidence>
<organism evidence="2 3">
    <name type="scientific">Penicillium digitatum (strain PHI26 / CECT 20796)</name>
    <name type="common">Green mold</name>
    <dbReference type="NCBI Taxonomy" id="1170229"/>
    <lineage>
        <taxon>Eukaryota</taxon>
        <taxon>Fungi</taxon>
        <taxon>Dikarya</taxon>
        <taxon>Ascomycota</taxon>
        <taxon>Pezizomycotina</taxon>
        <taxon>Eurotiomycetes</taxon>
        <taxon>Eurotiomycetidae</taxon>
        <taxon>Eurotiales</taxon>
        <taxon>Aspergillaceae</taxon>
        <taxon>Penicillium</taxon>
    </lineage>
</organism>
<dbReference type="EMBL" id="AKCT01000204">
    <property type="protein sequence ID" value="EKV11476.1"/>
    <property type="molecule type" value="Genomic_DNA"/>
</dbReference>
<keyword evidence="1" id="KW-0732">Signal</keyword>
<dbReference type="OrthoDB" id="4509278at2759"/>
<evidence type="ECO:0000313" key="2">
    <source>
        <dbReference type="EMBL" id="EKV11476.1"/>
    </source>
</evidence>
<comment type="caution">
    <text evidence="2">The sequence shown here is derived from an EMBL/GenBank/DDBJ whole genome shotgun (WGS) entry which is preliminary data.</text>
</comment>
<proteinExistence type="predicted"/>
<evidence type="ECO:0000256" key="1">
    <source>
        <dbReference type="SAM" id="SignalP"/>
    </source>
</evidence>
<feature type="chain" id="PRO_5003928983" evidence="1">
    <location>
        <begin position="20"/>
        <end position="72"/>
    </location>
</feature>
<dbReference type="InParanoid" id="K9GDX9"/>
<dbReference type="Proteomes" id="UP000009882">
    <property type="component" value="Unassembled WGS sequence"/>
</dbReference>
<protein>
    <submittedName>
        <fullName evidence="2">Uncharacterized protein</fullName>
    </submittedName>
</protein>
<dbReference type="HOGENOM" id="CLU_2722960_0_0_1"/>
<accession>K9GDX9</accession>
<keyword evidence="3" id="KW-1185">Reference proteome</keyword>
<name>K9GDX9_PEND2</name>
<dbReference type="AlphaFoldDB" id="K9GDX9"/>
<sequence>MKGLTVLGLFVAYATTASAIPVKHRNQEVEITFVGAADAQFTQSIPTDGPTVPIGMSLIVSYIRTEHDSDFL</sequence>
<reference evidence="3" key="1">
    <citation type="journal article" date="2012" name="BMC Genomics">
        <title>Genome sequence of the necrotrophic fungus Penicillium digitatum, the main postharvest pathogen of citrus.</title>
        <authorList>
            <person name="Marcet-Houben M."/>
            <person name="Ballester A.-R."/>
            <person name="de la Fuente B."/>
            <person name="Harries E."/>
            <person name="Marcos J.F."/>
            <person name="Gonzalez-Candelas L."/>
            <person name="Gabaldon T."/>
        </authorList>
    </citation>
    <scope>NUCLEOTIDE SEQUENCE [LARGE SCALE GENOMIC DNA]</scope>
    <source>
        <strain evidence="3">PHI26 / CECT 20796</strain>
    </source>
</reference>
<gene>
    <name evidence="2" type="ORF">PDIG_50090</name>
</gene>